<dbReference type="InParanoid" id="H2XT69"/>
<reference evidence="1" key="3">
    <citation type="submission" date="2025-08" db="UniProtKB">
        <authorList>
            <consortium name="Ensembl"/>
        </authorList>
    </citation>
    <scope>IDENTIFICATION</scope>
</reference>
<sequence>MLDGGTNTDRRMCPWARHLTDIAPTQRSLMGCPNYSHTQEKTNNYPQICIYVVTRCPDEDKPSVEVRPVVTL</sequence>
<dbReference type="Ensembl" id="ENSCINT00000030947.1">
    <property type="protein sequence ID" value="ENSCINP00000032853.1"/>
    <property type="gene ID" value="ENSCING00000018593.1"/>
</dbReference>
<dbReference type="Proteomes" id="UP000008144">
    <property type="component" value="Chromosome 1"/>
</dbReference>
<organism evidence="1 2">
    <name type="scientific">Ciona intestinalis</name>
    <name type="common">Transparent sea squirt</name>
    <name type="synonym">Ascidia intestinalis</name>
    <dbReference type="NCBI Taxonomy" id="7719"/>
    <lineage>
        <taxon>Eukaryota</taxon>
        <taxon>Metazoa</taxon>
        <taxon>Chordata</taxon>
        <taxon>Tunicata</taxon>
        <taxon>Ascidiacea</taxon>
        <taxon>Phlebobranchia</taxon>
        <taxon>Cionidae</taxon>
        <taxon>Ciona</taxon>
    </lineage>
</organism>
<protein>
    <submittedName>
        <fullName evidence="1">Uncharacterized protein</fullName>
    </submittedName>
</protein>
<dbReference type="HOGENOM" id="CLU_2721473_0_0_1"/>
<evidence type="ECO:0000313" key="1">
    <source>
        <dbReference type="Ensembl" id="ENSCINP00000032853.1"/>
    </source>
</evidence>
<dbReference type="EMBL" id="EAAA01000055">
    <property type="status" value="NOT_ANNOTATED_CDS"/>
    <property type="molecule type" value="Genomic_DNA"/>
</dbReference>
<reference evidence="1" key="2">
    <citation type="journal article" date="2008" name="Genome Biol.">
        <title>Improved genome assembly and evidence-based global gene model set for the chordate Ciona intestinalis: new insight into intron and operon populations.</title>
        <authorList>
            <person name="Satou Y."/>
            <person name="Mineta K."/>
            <person name="Ogasawara M."/>
            <person name="Sasakura Y."/>
            <person name="Shoguchi E."/>
            <person name="Ueno K."/>
            <person name="Yamada L."/>
            <person name="Matsumoto J."/>
            <person name="Wasserscheid J."/>
            <person name="Dewar K."/>
            <person name="Wiley G.B."/>
            <person name="Macmil S.L."/>
            <person name="Roe B.A."/>
            <person name="Zeller R.W."/>
            <person name="Hastings K.E."/>
            <person name="Lemaire P."/>
            <person name="Lindquist E."/>
            <person name="Endo T."/>
            <person name="Hotta K."/>
            <person name="Inaba K."/>
        </authorList>
    </citation>
    <scope>NUCLEOTIDE SEQUENCE [LARGE SCALE GENOMIC DNA]</scope>
    <source>
        <strain evidence="1">wild type</strain>
    </source>
</reference>
<reference evidence="2" key="1">
    <citation type="journal article" date="2002" name="Science">
        <title>The draft genome of Ciona intestinalis: insights into chordate and vertebrate origins.</title>
        <authorList>
            <person name="Dehal P."/>
            <person name="Satou Y."/>
            <person name="Campbell R.K."/>
            <person name="Chapman J."/>
            <person name="Degnan B."/>
            <person name="De Tomaso A."/>
            <person name="Davidson B."/>
            <person name="Di Gregorio A."/>
            <person name="Gelpke M."/>
            <person name="Goodstein D.M."/>
            <person name="Harafuji N."/>
            <person name="Hastings K.E."/>
            <person name="Ho I."/>
            <person name="Hotta K."/>
            <person name="Huang W."/>
            <person name="Kawashima T."/>
            <person name="Lemaire P."/>
            <person name="Martinez D."/>
            <person name="Meinertzhagen I.A."/>
            <person name="Necula S."/>
            <person name="Nonaka M."/>
            <person name="Putnam N."/>
            <person name="Rash S."/>
            <person name="Saiga H."/>
            <person name="Satake M."/>
            <person name="Terry A."/>
            <person name="Yamada L."/>
            <person name="Wang H.G."/>
            <person name="Awazu S."/>
            <person name="Azumi K."/>
            <person name="Boore J."/>
            <person name="Branno M."/>
            <person name="Chin-Bow S."/>
            <person name="DeSantis R."/>
            <person name="Doyle S."/>
            <person name="Francino P."/>
            <person name="Keys D.N."/>
            <person name="Haga S."/>
            <person name="Hayashi H."/>
            <person name="Hino K."/>
            <person name="Imai K.S."/>
            <person name="Inaba K."/>
            <person name="Kano S."/>
            <person name="Kobayashi K."/>
            <person name="Kobayashi M."/>
            <person name="Lee B.I."/>
            <person name="Makabe K.W."/>
            <person name="Manohar C."/>
            <person name="Matassi G."/>
            <person name="Medina M."/>
            <person name="Mochizuki Y."/>
            <person name="Mount S."/>
            <person name="Morishita T."/>
            <person name="Miura S."/>
            <person name="Nakayama A."/>
            <person name="Nishizaka S."/>
            <person name="Nomoto H."/>
            <person name="Ohta F."/>
            <person name="Oishi K."/>
            <person name="Rigoutsos I."/>
            <person name="Sano M."/>
            <person name="Sasaki A."/>
            <person name="Sasakura Y."/>
            <person name="Shoguchi E."/>
            <person name="Shin-i T."/>
            <person name="Spagnuolo A."/>
            <person name="Stainier D."/>
            <person name="Suzuki M.M."/>
            <person name="Tassy O."/>
            <person name="Takatori N."/>
            <person name="Tokuoka M."/>
            <person name="Yagi K."/>
            <person name="Yoshizaki F."/>
            <person name="Wada S."/>
            <person name="Zhang C."/>
            <person name="Hyatt P.D."/>
            <person name="Larimer F."/>
            <person name="Detter C."/>
            <person name="Doggett N."/>
            <person name="Glavina T."/>
            <person name="Hawkins T."/>
            <person name="Richardson P."/>
            <person name="Lucas S."/>
            <person name="Kohara Y."/>
            <person name="Levine M."/>
            <person name="Satoh N."/>
            <person name="Rokhsar D.S."/>
        </authorList>
    </citation>
    <scope>NUCLEOTIDE SEQUENCE [LARGE SCALE GENOMIC DNA]</scope>
</reference>
<evidence type="ECO:0000313" key="2">
    <source>
        <dbReference type="Proteomes" id="UP000008144"/>
    </source>
</evidence>
<name>H2XT69_CIOIN</name>
<reference evidence="1" key="4">
    <citation type="submission" date="2025-09" db="UniProtKB">
        <authorList>
            <consortium name="Ensembl"/>
        </authorList>
    </citation>
    <scope>IDENTIFICATION</scope>
</reference>
<keyword evidence="2" id="KW-1185">Reference proteome</keyword>
<proteinExistence type="predicted"/>
<dbReference type="AlphaFoldDB" id="H2XT69"/>
<accession>H2XT69</accession>